<protein>
    <recommendedName>
        <fullName evidence="6 7">Large ribosomal subunit protein bL9</fullName>
    </recommendedName>
</protein>
<organism evidence="11 12">
    <name type="scientific">Porphyromonas macacae</name>
    <dbReference type="NCBI Taxonomy" id="28115"/>
    <lineage>
        <taxon>Bacteria</taxon>
        <taxon>Pseudomonadati</taxon>
        <taxon>Bacteroidota</taxon>
        <taxon>Bacteroidia</taxon>
        <taxon>Bacteroidales</taxon>
        <taxon>Porphyromonadaceae</taxon>
        <taxon>Porphyromonas</taxon>
    </lineage>
</organism>
<dbReference type="EMBL" id="UGTF01000002">
    <property type="protein sequence ID" value="SUB89652.1"/>
    <property type="molecule type" value="Genomic_DNA"/>
</dbReference>
<name>A0A379EBB5_9PORP</name>
<keyword evidence="2 7" id="KW-0699">rRNA-binding</keyword>
<keyword evidence="5 7" id="KW-0687">Ribonucleoprotein</keyword>
<dbReference type="Gene3D" id="3.40.5.10">
    <property type="entry name" value="Ribosomal protein L9, N-terminal domain"/>
    <property type="match status" value="1"/>
</dbReference>
<accession>A0A379EBB5</accession>
<evidence type="ECO:0000256" key="3">
    <source>
        <dbReference type="ARBA" id="ARBA00022884"/>
    </source>
</evidence>
<keyword evidence="4 7" id="KW-0689">Ribosomal protein</keyword>
<dbReference type="FunFam" id="3.10.430.100:FF:000006">
    <property type="entry name" value="50S ribosomal protein L9"/>
    <property type="match status" value="1"/>
</dbReference>
<dbReference type="GO" id="GO:0005840">
    <property type="term" value="C:ribosome"/>
    <property type="evidence" value="ECO:0007669"/>
    <property type="project" value="UniProtKB-KW"/>
</dbReference>
<dbReference type="GO" id="GO:0019843">
    <property type="term" value="F:rRNA binding"/>
    <property type="evidence" value="ECO:0007669"/>
    <property type="project" value="UniProtKB-UniRule"/>
</dbReference>
<dbReference type="GO" id="GO:0003735">
    <property type="term" value="F:structural constituent of ribosome"/>
    <property type="evidence" value="ECO:0007669"/>
    <property type="project" value="InterPro"/>
</dbReference>
<comment type="function">
    <text evidence="7">Binds to the 23S rRNA.</text>
</comment>
<evidence type="ECO:0000313" key="11">
    <source>
        <dbReference type="EMBL" id="SUB89652.1"/>
    </source>
</evidence>
<dbReference type="Gene3D" id="3.10.430.100">
    <property type="entry name" value="Ribosomal protein L9, C-terminal domain"/>
    <property type="match status" value="1"/>
</dbReference>
<dbReference type="InterPro" id="IPR020070">
    <property type="entry name" value="Ribosomal_bL9_N"/>
</dbReference>
<gene>
    <name evidence="7 11" type="primary">rplI</name>
    <name evidence="11" type="ORF">NCTC11632_01772</name>
</gene>
<sequence length="180" mass="20077">MRRQNMQVILKEDIINLGYKDDIVTVKNGYGRNFLIPQGKAIVATESAKKVLAENLKQRAHKIAEIKRQAEEKAKKMEGVSLVIEAKTSSLGTIFGSVTNIQIAEELAKKGFEVDRKIIVLKNAIKEVGDYVAQIRLHKEVSVEIPFKVISENVKEINAKDEAEKSAEAEETANKEESAE</sequence>
<dbReference type="SUPFAM" id="SSF55658">
    <property type="entry name" value="L9 N-domain-like"/>
    <property type="match status" value="1"/>
</dbReference>
<evidence type="ECO:0000256" key="5">
    <source>
        <dbReference type="ARBA" id="ARBA00023274"/>
    </source>
</evidence>
<feature type="region of interest" description="Disordered" evidence="8">
    <location>
        <begin position="159"/>
        <end position="180"/>
    </location>
</feature>
<dbReference type="GO" id="GO:0006412">
    <property type="term" value="P:translation"/>
    <property type="evidence" value="ECO:0007669"/>
    <property type="project" value="UniProtKB-UniRule"/>
</dbReference>
<evidence type="ECO:0000256" key="8">
    <source>
        <dbReference type="SAM" id="MobiDB-lite"/>
    </source>
</evidence>
<proteinExistence type="inferred from homology"/>
<dbReference type="InterPro" id="IPR009027">
    <property type="entry name" value="Ribosomal_bL9/RNase_H1_N"/>
</dbReference>
<dbReference type="InterPro" id="IPR020069">
    <property type="entry name" value="Ribosomal_bL9_C"/>
</dbReference>
<dbReference type="Pfam" id="PF01281">
    <property type="entry name" value="Ribosomal_L9_N"/>
    <property type="match status" value="1"/>
</dbReference>
<dbReference type="Proteomes" id="UP000254156">
    <property type="component" value="Unassembled WGS sequence"/>
</dbReference>
<dbReference type="InterPro" id="IPR000244">
    <property type="entry name" value="Ribosomal_bL9"/>
</dbReference>
<keyword evidence="3 7" id="KW-0694">RNA-binding</keyword>
<evidence type="ECO:0000256" key="1">
    <source>
        <dbReference type="ARBA" id="ARBA00010605"/>
    </source>
</evidence>
<evidence type="ECO:0000256" key="6">
    <source>
        <dbReference type="ARBA" id="ARBA00035292"/>
    </source>
</evidence>
<dbReference type="InterPro" id="IPR036935">
    <property type="entry name" value="Ribosomal_bL9_N_sf"/>
</dbReference>
<evidence type="ECO:0000313" key="12">
    <source>
        <dbReference type="Proteomes" id="UP000254156"/>
    </source>
</evidence>
<feature type="domain" description="Large ribosomal subunit protein bL9 C-terminal" evidence="10">
    <location>
        <begin position="69"/>
        <end position="150"/>
    </location>
</feature>
<evidence type="ECO:0000256" key="4">
    <source>
        <dbReference type="ARBA" id="ARBA00022980"/>
    </source>
</evidence>
<comment type="similarity">
    <text evidence="1 7">Belongs to the bacterial ribosomal protein bL9 family.</text>
</comment>
<dbReference type="Pfam" id="PF03948">
    <property type="entry name" value="Ribosomal_L9_C"/>
    <property type="match status" value="1"/>
</dbReference>
<dbReference type="AlphaFoldDB" id="A0A379EBB5"/>
<dbReference type="HAMAP" id="MF_00503">
    <property type="entry name" value="Ribosomal_bL9"/>
    <property type="match status" value="1"/>
</dbReference>
<reference evidence="11 12" key="1">
    <citation type="submission" date="2018-06" db="EMBL/GenBank/DDBJ databases">
        <authorList>
            <consortium name="Pathogen Informatics"/>
            <person name="Doyle S."/>
        </authorList>
    </citation>
    <scope>NUCLEOTIDE SEQUENCE [LARGE SCALE GENOMIC DNA]</scope>
    <source>
        <strain evidence="11 12">NCTC11632</strain>
    </source>
</reference>
<dbReference type="InterPro" id="IPR036791">
    <property type="entry name" value="Ribosomal_bL9_C_sf"/>
</dbReference>
<dbReference type="NCBIfam" id="TIGR00158">
    <property type="entry name" value="L9"/>
    <property type="match status" value="1"/>
</dbReference>
<feature type="domain" description="Ribosomal protein L9" evidence="9">
    <location>
        <begin position="6"/>
        <end position="51"/>
    </location>
</feature>
<evidence type="ECO:0000259" key="9">
    <source>
        <dbReference type="Pfam" id="PF01281"/>
    </source>
</evidence>
<dbReference type="GO" id="GO:1990904">
    <property type="term" value="C:ribonucleoprotein complex"/>
    <property type="evidence" value="ECO:0007669"/>
    <property type="project" value="UniProtKB-KW"/>
</dbReference>
<dbReference type="SUPFAM" id="SSF55653">
    <property type="entry name" value="Ribosomal protein L9 C-domain"/>
    <property type="match status" value="1"/>
</dbReference>
<dbReference type="PANTHER" id="PTHR21368">
    <property type="entry name" value="50S RIBOSOMAL PROTEIN L9"/>
    <property type="match status" value="1"/>
</dbReference>
<evidence type="ECO:0000259" key="10">
    <source>
        <dbReference type="Pfam" id="PF03948"/>
    </source>
</evidence>
<evidence type="ECO:0000256" key="7">
    <source>
        <dbReference type="HAMAP-Rule" id="MF_00503"/>
    </source>
</evidence>
<dbReference type="InterPro" id="IPR020594">
    <property type="entry name" value="Ribosomal_bL9_bac/chp"/>
</dbReference>
<evidence type="ECO:0000256" key="2">
    <source>
        <dbReference type="ARBA" id="ARBA00022730"/>
    </source>
</evidence>